<dbReference type="Gene3D" id="1.20.1640.10">
    <property type="entry name" value="Multidrug efflux transporter AcrB transmembrane domain"/>
    <property type="match status" value="2"/>
</dbReference>
<keyword evidence="10" id="KW-1185">Reference proteome</keyword>
<dbReference type="InterPro" id="IPR027463">
    <property type="entry name" value="AcrB_DN_DC_subdom"/>
</dbReference>
<reference evidence="9 10" key="1">
    <citation type="submission" date="2017-02" db="EMBL/GenBank/DDBJ databases">
        <authorList>
            <person name="Peterson S.W."/>
        </authorList>
    </citation>
    <scope>NUCLEOTIDE SEQUENCE [LARGE SCALE GENOMIC DNA]</scope>
    <source>
        <strain evidence="9 10">DSM 25262</strain>
    </source>
</reference>
<feature type="transmembrane region" description="Helical" evidence="8">
    <location>
        <begin position="483"/>
        <end position="506"/>
    </location>
</feature>
<feature type="transmembrane region" description="Helical" evidence="8">
    <location>
        <begin position="878"/>
        <end position="897"/>
    </location>
</feature>
<dbReference type="AlphaFoldDB" id="A0A1T5M650"/>
<comment type="similarity">
    <text evidence="2">Belongs to the resistance-nodulation-cell division (RND) (TC 2.A.6) family.</text>
</comment>
<dbReference type="EMBL" id="FUZU01000003">
    <property type="protein sequence ID" value="SKC83603.1"/>
    <property type="molecule type" value="Genomic_DNA"/>
</dbReference>
<dbReference type="InterPro" id="IPR004763">
    <property type="entry name" value="CusA-like"/>
</dbReference>
<evidence type="ECO:0000256" key="1">
    <source>
        <dbReference type="ARBA" id="ARBA00004651"/>
    </source>
</evidence>
<evidence type="ECO:0000256" key="4">
    <source>
        <dbReference type="ARBA" id="ARBA00022475"/>
    </source>
</evidence>
<sequence>MLHSIIQFSIHHKLVVGLFILALIGWGSYSVTQLPIDAVPDITNNQVQVLTIAPSQSALDIERLVTFPIEQTMATIPGIQEVRSFSRFGLSVVTIVFSDETDIYWGRQQVSERLTEARKQIPTGTGTPELAPMTTGLGEIYQYIIKVKPGYERKYSLMELRTIQDWIIRRQLLGTKGVADVSSFGGHLKQYEIVLSAEKLKSLNLSITEVFAALEMNNQNTGGAYIEKNISAYFIRSEGLVKSIDDIGNIVIRCSPTGLPLLIRDVASVKLGKAIRFGAMTQNGKSETVGAVVMMLKGANSSEVIRDVKERIASIQKTLPEGIMIEPFLDRTKLVNNAIETVTRNLAEGALIVIFVLVLLLGNLRAGLVVASVIPLAMLFAIIMMNLFGVSGNLMSLGAIDFGLIVDGAVIIVEATLHYIMTATNPHTYKLTQQQMDEQVGSSARKMMSAAAFGQIIILIVYLPILSLTGIEGKMFRPMAQTVIFAIIGAFILSITYVPVASALFLSKHRVYKKNMSDRIMHFLQSIYSPALVWALHKKTIVLSISAVLLIVSIIIFSRLGGEFLPELDEGDFAVDTRLFTGSNLSSTTQATLQGEEVLLKNFPEVEKVIAKIGSAEIPTDPMPIEAADMMVVMKDKSAWVSARTKDEIIQKMQHVLSENVPGVWFSFQHPIQMRFNELMTGARQDVVVKIYGEDLDQLTAYASQVGKLVNTINGTESLFIENITGLPQIIIRIKFDELARFNLRVQQVNEVINMSMAGQSAGSLFEGEKRFDMVVRLDQKERQSIEDIRNLSITTSNGMQIPLSQVADVGLEVGPNQIQRDNTRRRIVVGFNTVGRDVESIVEELQTQIDAHIKLQPGYTVTYGGTFENLKEARARLAVAVPVSLILIFILLYFAFGSIKQGLLIYTAIPLSAIGGIFALWLRDMPFSISAGIGFIALFGVAVLNGIVLIAEFNRLRSDGVGDLTAIILKGTATRLRPVIMTATVASLGFLPMALSHGNGAEVQKPLATVVIGGLFSATLLTLIVLPVLYLVTEQFSLLISKSKILFLASLGAASIGTQVQAQPGKVYIFKTEHEFVHNIPSRIFTTVDSEAVRLKPNADIVIHSMEGIELFNYESVYGYTNNTNRYRAFGKKGILSFYGYYKIIDTTGIVLYSRKIYHRKGGPAENYFFSKSIHDQVYPLTLRKLKKTFQGNPTFIGKIRPVFRVPRSALIEKDSTGKTRLNKIYLDSTQKSL</sequence>
<dbReference type="STRING" id="688867.SAMN05660236_4494"/>
<feature type="transmembrane region" description="Helical" evidence="8">
    <location>
        <begin position="904"/>
        <end position="923"/>
    </location>
</feature>
<evidence type="ECO:0000256" key="8">
    <source>
        <dbReference type="SAM" id="Phobius"/>
    </source>
</evidence>
<dbReference type="SUPFAM" id="SSF82866">
    <property type="entry name" value="Multidrug efflux transporter AcrB transmembrane domain"/>
    <property type="match status" value="2"/>
</dbReference>
<feature type="transmembrane region" description="Helical" evidence="8">
    <location>
        <begin position="450"/>
        <end position="471"/>
    </location>
</feature>
<dbReference type="Gene3D" id="3.30.2090.10">
    <property type="entry name" value="Multidrug efflux transporter AcrB TolC docking domain, DN and DC subdomains"/>
    <property type="match status" value="2"/>
</dbReference>
<dbReference type="GO" id="GO:0042910">
    <property type="term" value="F:xenobiotic transmembrane transporter activity"/>
    <property type="evidence" value="ECO:0007669"/>
    <property type="project" value="TreeGrafter"/>
</dbReference>
<keyword evidence="4" id="KW-1003">Cell membrane</keyword>
<dbReference type="SUPFAM" id="SSF82714">
    <property type="entry name" value="Multidrug efflux transporter AcrB TolC docking domain, DN and DC subdomains"/>
    <property type="match status" value="2"/>
</dbReference>
<dbReference type="GO" id="GO:0005886">
    <property type="term" value="C:plasma membrane"/>
    <property type="evidence" value="ECO:0007669"/>
    <property type="project" value="UniProtKB-SubCell"/>
</dbReference>
<dbReference type="GO" id="GO:0008324">
    <property type="term" value="F:monoatomic cation transmembrane transporter activity"/>
    <property type="evidence" value="ECO:0007669"/>
    <property type="project" value="InterPro"/>
</dbReference>
<dbReference type="PRINTS" id="PR00702">
    <property type="entry name" value="ACRIFLAVINRP"/>
</dbReference>
<evidence type="ECO:0000256" key="7">
    <source>
        <dbReference type="ARBA" id="ARBA00023136"/>
    </source>
</evidence>
<feature type="transmembrane region" description="Helical" evidence="8">
    <location>
        <begin position="977"/>
        <end position="996"/>
    </location>
</feature>
<feature type="transmembrane region" description="Helical" evidence="8">
    <location>
        <begin position="541"/>
        <end position="560"/>
    </location>
</feature>
<dbReference type="NCBIfam" id="TIGR00914">
    <property type="entry name" value="2A0601"/>
    <property type="match status" value="1"/>
</dbReference>
<feature type="transmembrane region" description="Helical" evidence="8">
    <location>
        <begin position="1008"/>
        <end position="1034"/>
    </location>
</feature>
<dbReference type="Gene3D" id="3.30.70.1440">
    <property type="entry name" value="Multidrug efflux transporter AcrB pore domain"/>
    <property type="match status" value="1"/>
</dbReference>
<feature type="transmembrane region" description="Helical" evidence="8">
    <location>
        <begin position="394"/>
        <end position="420"/>
    </location>
</feature>
<evidence type="ECO:0000313" key="10">
    <source>
        <dbReference type="Proteomes" id="UP000190961"/>
    </source>
</evidence>
<evidence type="ECO:0000256" key="5">
    <source>
        <dbReference type="ARBA" id="ARBA00022692"/>
    </source>
</evidence>
<name>A0A1T5M650_9BACT</name>
<dbReference type="PANTHER" id="PTHR32063:SF24">
    <property type="entry name" value="CATION EFFLUX SYSTEM (ACRB_ACRD_ACRF FAMILY)"/>
    <property type="match status" value="1"/>
</dbReference>
<dbReference type="PANTHER" id="PTHR32063">
    <property type="match status" value="1"/>
</dbReference>
<keyword evidence="6 8" id="KW-1133">Transmembrane helix</keyword>
<gene>
    <name evidence="9" type="ORF">SAMN05660236_4494</name>
</gene>
<proteinExistence type="inferred from homology"/>
<dbReference type="Gene3D" id="3.30.70.1430">
    <property type="entry name" value="Multidrug efflux transporter AcrB pore domain"/>
    <property type="match status" value="2"/>
</dbReference>
<feature type="transmembrane region" description="Helical" evidence="8">
    <location>
        <begin position="342"/>
        <end position="361"/>
    </location>
</feature>
<dbReference type="InterPro" id="IPR001036">
    <property type="entry name" value="Acrflvin-R"/>
</dbReference>
<accession>A0A1T5M650</accession>
<keyword evidence="5 8" id="KW-0812">Transmembrane</keyword>
<evidence type="ECO:0000313" key="9">
    <source>
        <dbReference type="EMBL" id="SKC83603.1"/>
    </source>
</evidence>
<keyword evidence="3" id="KW-0813">Transport</keyword>
<evidence type="ECO:0000256" key="3">
    <source>
        <dbReference type="ARBA" id="ARBA00022448"/>
    </source>
</evidence>
<dbReference type="Pfam" id="PF00873">
    <property type="entry name" value="ACR_tran"/>
    <property type="match status" value="1"/>
</dbReference>
<evidence type="ECO:0000256" key="6">
    <source>
        <dbReference type="ARBA" id="ARBA00022989"/>
    </source>
</evidence>
<dbReference type="RefSeq" id="WP_079689014.1">
    <property type="nucleotide sequence ID" value="NZ_FUZU01000003.1"/>
</dbReference>
<feature type="transmembrane region" description="Helical" evidence="8">
    <location>
        <begin position="1046"/>
        <end position="1063"/>
    </location>
</feature>
<dbReference type="SUPFAM" id="SSF82693">
    <property type="entry name" value="Multidrug efflux transporter AcrB pore domain, PN1, PN2, PC1 and PC2 subdomains"/>
    <property type="match status" value="2"/>
</dbReference>
<feature type="transmembrane region" description="Helical" evidence="8">
    <location>
        <begin position="929"/>
        <end position="952"/>
    </location>
</feature>
<dbReference type="OrthoDB" id="636130at2"/>
<dbReference type="Proteomes" id="UP000190961">
    <property type="component" value="Unassembled WGS sequence"/>
</dbReference>
<organism evidence="9 10">
    <name type="scientific">Ohtaekwangia koreensis</name>
    <dbReference type="NCBI Taxonomy" id="688867"/>
    <lineage>
        <taxon>Bacteria</taxon>
        <taxon>Pseudomonadati</taxon>
        <taxon>Bacteroidota</taxon>
        <taxon>Cytophagia</taxon>
        <taxon>Cytophagales</taxon>
        <taxon>Fulvivirgaceae</taxon>
        <taxon>Ohtaekwangia</taxon>
    </lineage>
</organism>
<protein>
    <submittedName>
        <fullName evidence="9">Cobalt-zinc-cadmium resistance protein CzcA</fullName>
    </submittedName>
</protein>
<feature type="transmembrane region" description="Helical" evidence="8">
    <location>
        <begin position="368"/>
        <end position="388"/>
    </location>
</feature>
<dbReference type="Gene3D" id="3.30.70.1320">
    <property type="entry name" value="Multidrug efflux transporter AcrB pore domain like"/>
    <property type="match status" value="1"/>
</dbReference>
<keyword evidence="7 8" id="KW-0472">Membrane</keyword>
<comment type="subcellular location">
    <subcellularLocation>
        <location evidence="1">Cell membrane</location>
        <topology evidence="1">Multi-pass membrane protein</topology>
    </subcellularLocation>
</comment>
<evidence type="ECO:0000256" key="2">
    <source>
        <dbReference type="ARBA" id="ARBA00010942"/>
    </source>
</evidence>